<evidence type="ECO:0000313" key="2">
    <source>
        <dbReference type="EMBL" id="THG36014.1"/>
    </source>
</evidence>
<proteinExistence type="predicted"/>
<comment type="caution">
    <text evidence="2">The sequence shown here is derived from an EMBL/GenBank/DDBJ whole genome shotgun (WGS) entry which is preliminary data.</text>
</comment>
<gene>
    <name evidence="2" type="ORF">E5986_10470</name>
</gene>
<dbReference type="GO" id="GO:0016787">
    <property type="term" value="F:hydrolase activity"/>
    <property type="evidence" value="ECO:0007669"/>
    <property type="project" value="InterPro"/>
</dbReference>
<accession>A0A4S4FZD9</accession>
<organism evidence="2 3">
    <name type="scientific">Adlercreutzia caecimuris</name>
    <dbReference type="NCBI Taxonomy" id="671266"/>
    <lineage>
        <taxon>Bacteria</taxon>
        <taxon>Bacillati</taxon>
        <taxon>Actinomycetota</taxon>
        <taxon>Coriobacteriia</taxon>
        <taxon>Eggerthellales</taxon>
        <taxon>Eggerthellaceae</taxon>
        <taxon>Adlercreutzia</taxon>
    </lineage>
</organism>
<feature type="domain" description="Calcineurin-like phosphoesterase" evidence="1">
    <location>
        <begin position="3"/>
        <end position="125"/>
    </location>
</feature>
<dbReference type="SUPFAM" id="SSF56300">
    <property type="entry name" value="Metallo-dependent phosphatases"/>
    <property type="match status" value="1"/>
</dbReference>
<dbReference type="InterPro" id="IPR004843">
    <property type="entry name" value="Calcineurin-like_PHP"/>
</dbReference>
<evidence type="ECO:0000313" key="3">
    <source>
        <dbReference type="Proteomes" id="UP000308978"/>
    </source>
</evidence>
<dbReference type="Gene3D" id="3.60.21.10">
    <property type="match status" value="1"/>
</dbReference>
<name>A0A4S4FZD9_9ACTN</name>
<evidence type="ECO:0000259" key="1">
    <source>
        <dbReference type="Pfam" id="PF00149"/>
    </source>
</evidence>
<sequence>MGKTLVVGDLHCKMSLVLPRVTDTALSHCCDSIVLSGDLCDDWGVDGRAMVRQLEYAAEWKAKAEALKLRVTVLMGNHDAAYLGLASYGFTNEDVREEVAALLSDGLGVRVAAVVDGRLVTHAGLTGAWAHHAGIEEGTEAGGVAAHLNDMYVDRAQWRSLISCGPARHGWGLPGPLWADRRELLCDPFPGLSQIVGHTPIETASSYEAESGESCWFLDTMSLYRSGRPIGDATALVAGHGETEVVPLFDEWESAVMDFCEW</sequence>
<protein>
    <recommendedName>
        <fullName evidence="1">Calcineurin-like phosphoesterase domain-containing protein</fullName>
    </recommendedName>
</protein>
<reference evidence="2 3" key="1">
    <citation type="submission" date="2019-04" db="EMBL/GenBank/DDBJ databases">
        <title>Microbes associate with the intestines of laboratory mice.</title>
        <authorList>
            <person name="Navarre W."/>
            <person name="Wong E."/>
            <person name="Huang K.C."/>
            <person name="Tropini C."/>
            <person name="Ng K."/>
            <person name="Yu B."/>
        </authorList>
    </citation>
    <scope>NUCLEOTIDE SEQUENCE [LARGE SCALE GENOMIC DNA]</scope>
    <source>
        <strain evidence="2 3">NM80_B27</strain>
    </source>
</reference>
<dbReference type="Pfam" id="PF00149">
    <property type="entry name" value="Metallophos"/>
    <property type="match status" value="1"/>
</dbReference>
<dbReference type="InterPro" id="IPR029052">
    <property type="entry name" value="Metallo-depent_PP-like"/>
</dbReference>
<dbReference type="Proteomes" id="UP000308978">
    <property type="component" value="Unassembled WGS sequence"/>
</dbReference>
<dbReference type="EMBL" id="SSTJ01000018">
    <property type="protein sequence ID" value="THG36014.1"/>
    <property type="molecule type" value="Genomic_DNA"/>
</dbReference>
<dbReference type="RefSeq" id="WP_136435750.1">
    <property type="nucleotide sequence ID" value="NZ_CAQMYJ010000022.1"/>
</dbReference>
<dbReference type="AlphaFoldDB" id="A0A4S4FZD9"/>